<dbReference type="PROSITE" id="PS50297">
    <property type="entry name" value="ANK_REP_REGION"/>
    <property type="match status" value="3"/>
</dbReference>
<keyword evidence="1" id="KW-0677">Repeat</keyword>
<comment type="caution">
    <text evidence="4">The sequence shown here is derived from an EMBL/GenBank/DDBJ whole genome shotgun (WGS) entry which is preliminary data.</text>
</comment>
<name>W4LI35_ENTF1</name>
<sequence length="256" mass="27922">MLAAGADPNVPDEMDEDMGNNFPLMIAASTFFATNRSEMVRLLIQRGASVNQQDAEGQTALMRALRYAAVDVMEVLIQSGADLDIRDHHGNTALMMAVFGQGMRAANLLKASGASHEGLKEVELFEAIELKDAGRVQTLLQDSINVDARIGETTALCQAATSGQDEIVKLLLAAGADVDRRASGYFNPLLYAAYRGHLEIVRVLLDAGADVHVRVEDYLNPIEYAELGKMEGHDQDKPFDEVIALLERYGAIRSRM</sequence>
<gene>
    <name evidence="4" type="ORF">ETSY1_24395</name>
</gene>
<dbReference type="GO" id="GO:0004842">
    <property type="term" value="F:ubiquitin-protein transferase activity"/>
    <property type="evidence" value="ECO:0007669"/>
    <property type="project" value="TreeGrafter"/>
</dbReference>
<dbReference type="PROSITE" id="PS50088">
    <property type="entry name" value="ANK_REPEAT"/>
    <property type="match status" value="4"/>
</dbReference>
<dbReference type="InterPro" id="IPR036770">
    <property type="entry name" value="Ankyrin_rpt-contain_sf"/>
</dbReference>
<evidence type="ECO:0000256" key="1">
    <source>
        <dbReference type="ARBA" id="ARBA00022737"/>
    </source>
</evidence>
<reference evidence="4 5" key="1">
    <citation type="journal article" date="2014" name="Nature">
        <title>An environmental bacterial taxon with a large and distinct metabolic repertoire.</title>
        <authorList>
            <person name="Wilson M.C."/>
            <person name="Mori T."/>
            <person name="Ruckert C."/>
            <person name="Uria A.R."/>
            <person name="Helf M.J."/>
            <person name="Takada K."/>
            <person name="Gernert C."/>
            <person name="Steffens U.A."/>
            <person name="Heycke N."/>
            <person name="Schmitt S."/>
            <person name="Rinke C."/>
            <person name="Helfrich E.J."/>
            <person name="Brachmann A.O."/>
            <person name="Gurgui C."/>
            <person name="Wakimoto T."/>
            <person name="Kracht M."/>
            <person name="Crusemann M."/>
            <person name="Hentschel U."/>
            <person name="Abe I."/>
            <person name="Matsunaga S."/>
            <person name="Kalinowski J."/>
            <person name="Takeyama H."/>
            <person name="Piel J."/>
        </authorList>
    </citation>
    <scope>NUCLEOTIDE SEQUENCE [LARGE SCALE GENOMIC DNA]</scope>
    <source>
        <strain evidence="5">TSY1</strain>
    </source>
</reference>
<keyword evidence="5" id="KW-1185">Reference proteome</keyword>
<proteinExistence type="predicted"/>
<dbReference type="SUPFAM" id="SSF48403">
    <property type="entry name" value="Ankyrin repeat"/>
    <property type="match status" value="1"/>
</dbReference>
<accession>W4LI35</accession>
<organism evidence="4 5">
    <name type="scientific">Entotheonella factor</name>
    <dbReference type="NCBI Taxonomy" id="1429438"/>
    <lineage>
        <taxon>Bacteria</taxon>
        <taxon>Pseudomonadati</taxon>
        <taxon>Nitrospinota/Tectimicrobiota group</taxon>
        <taxon>Candidatus Tectimicrobiota</taxon>
        <taxon>Candidatus Entotheonellia</taxon>
        <taxon>Candidatus Entotheonellales</taxon>
        <taxon>Candidatus Entotheonellaceae</taxon>
        <taxon>Candidatus Entotheonella</taxon>
    </lineage>
</organism>
<dbReference type="PANTHER" id="PTHR24171">
    <property type="entry name" value="ANKYRIN REPEAT DOMAIN-CONTAINING PROTEIN 39-RELATED"/>
    <property type="match status" value="1"/>
</dbReference>
<feature type="repeat" description="ANK" evidence="3">
    <location>
        <begin position="56"/>
        <end position="88"/>
    </location>
</feature>
<dbReference type="EMBL" id="AZHW01000721">
    <property type="protein sequence ID" value="ETW96991.1"/>
    <property type="molecule type" value="Genomic_DNA"/>
</dbReference>
<evidence type="ECO:0000256" key="2">
    <source>
        <dbReference type="ARBA" id="ARBA00023043"/>
    </source>
</evidence>
<dbReference type="GO" id="GO:0085020">
    <property type="term" value="P:protein K6-linked ubiquitination"/>
    <property type="evidence" value="ECO:0007669"/>
    <property type="project" value="TreeGrafter"/>
</dbReference>
<evidence type="ECO:0000313" key="5">
    <source>
        <dbReference type="Proteomes" id="UP000019141"/>
    </source>
</evidence>
<dbReference type="Pfam" id="PF12796">
    <property type="entry name" value="Ank_2"/>
    <property type="match status" value="2"/>
</dbReference>
<feature type="repeat" description="ANK" evidence="3">
    <location>
        <begin position="19"/>
        <end position="55"/>
    </location>
</feature>
<dbReference type="Proteomes" id="UP000019141">
    <property type="component" value="Unassembled WGS sequence"/>
</dbReference>
<dbReference type="HOGENOM" id="CLU_1084560_0_0_7"/>
<keyword evidence="2 3" id="KW-0040">ANK repeat</keyword>
<dbReference type="InterPro" id="IPR002110">
    <property type="entry name" value="Ankyrin_rpt"/>
</dbReference>
<evidence type="ECO:0000256" key="3">
    <source>
        <dbReference type="PROSITE-ProRule" id="PRU00023"/>
    </source>
</evidence>
<protein>
    <submittedName>
        <fullName evidence="4">Uncharacterized protein</fullName>
    </submittedName>
</protein>
<dbReference type="Gene3D" id="1.25.40.20">
    <property type="entry name" value="Ankyrin repeat-containing domain"/>
    <property type="match status" value="2"/>
</dbReference>
<dbReference type="AlphaFoldDB" id="W4LI35"/>
<feature type="repeat" description="ANK" evidence="3">
    <location>
        <begin position="151"/>
        <end position="183"/>
    </location>
</feature>
<dbReference type="SMART" id="SM00248">
    <property type="entry name" value="ANK"/>
    <property type="match status" value="5"/>
</dbReference>
<feature type="repeat" description="ANK" evidence="3">
    <location>
        <begin position="184"/>
        <end position="216"/>
    </location>
</feature>
<dbReference type="PANTHER" id="PTHR24171:SF8">
    <property type="entry name" value="BRCA1-ASSOCIATED RING DOMAIN PROTEIN 1"/>
    <property type="match status" value="1"/>
</dbReference>
<evidence type="ECO:0000313" key="4">
    <source>
        <dbReference type="EMBL" id="ETW96991.1"/>
    </source>
</evidence>